<dbReference type="SUPFAM" id="SSF55048">
    <property type="entry name" value="Probable ACP-binding domain of malonyl-CoA ACP transacylase"/>
    <property type="match status" value="1"/>
</dbReference>
<evidence type="ECO:0000259" key="7">
    <source>
        <dbReference type="SMART" id="SM00827"/>
    </source>
</evidence>
<gene>
    <name evidence="8" type="primary">fabD</name>
    <name evidence="8" type="ORF">RDV84_19855</name>
</gene>
<accession>A0ABY9P848</accession>
<proteinExistence type="inferred from homology"/>
<keyword evidence="3 6" id="KW-0808">Transferase</keyword>
<evidence type="ECO:0000313" key="8">
    <source>
        <dbReference type="EMBL" id="WMT02200.1"/>
    </source>
</evidence>
<dbReference type="Gene3D" id="3.40.366.10">
    <property type="entry name" value="Malonyl-Coenzyme A Acyl Carrier Protein, domain 2"/>
    <property type="match status" value="1"/>
</dbReference>
<dbReference type="InterPro" id="IPR050858">
    <property type="entry name" value="Mal-CoA-ACP_Trans/PKS_FabD"/>
</dbReference>
<comment type="similarity">
    <text evidence="6">Belongs to the fabD family.</text>
</comment>
<comment type="catalytic activity">
    <reaction evidence="5 6">
        <text>holo-[ACP] + malonyl-CoA = malonyl-[ACP] + CoA</text>
        <dbReference type="Rhea" id="RHEA:41792"/>
        <dbReference type="Rhea" id="RHEA-COMP:9623"/>
        <dbReference type="Rhea" id="RHEA-COMP:9685"/>
        <dbReference type="ChEBI" id="CHEBI:57287"/>
        <dbReference type="ChEBI" id="CHEBI:57384"/>
        <dbReference type="ChEBI" id="CHEBI:64479"/>
        <dbReference type="ChEBI" id="CHEBI:78449"/>
        <dbReference type="EC" id="2.3.1.39"/>
    </reaction>
</comment>
<organism evidence="8 9">
    <name type="scientific">Lysobacter yananisis</name>
    <dbReference type="NCBI Taxonomy" id="1003114"/>
    <lineage>
        <taxon>Bacteria</taxon>
        <taxon>Pseudomonadati</taxon>
        <taxon>Pseudomonadota</taxon>
        <taxon>Gammaproteobacteria</taxon>
        <taxon>Lysobacterales</taxon>
        <taxon>Lysobacteraceae</taxon>
        <taxon>Lysobacter</taxon>
    </lineage>
</organism>
<name>A0ABY9P848_9GAMM</name>
<dbReference type="InterPro" id="IPR024925">
    <property type="entry name" value="Malonyl_CoA-ACP_transAc"/>
</dbReference>
<dbReference type="InterPro" id="IPR016035">
    <property type="entry name" value="Acyl_Trfase/lysoPLipase"/>
</dbReference>
<evidence type="ECO:0000256" key="4">
    <source>
        <dbReference type="ARBA" id="ARBA00023315"/>
    </source>
</evidence>
<feature type="domain" description="Malonyl-CoA:ACP transacylase (MAT)" evidence="7">
    <location>
        <begin position="13"/>
        <end position="302"/>
    </location>
</feature>
<dbReference type="EMBL" id="CP133568">
    <property type="protein sequence ID" value="WMT02200.1"/>
    <property type="molecule type" value="Genomic_DNA"/>
</dbReference>
<dbReference type="PANTHER" id="PTHR42681:SF1">
    <property type="entry name" value="MALONYL-COA-ACYL CARRIER PROTEIN TRANSACYLASE, MITOCHONDRIAL"/>
    <property type="match status" value="1"/>
</dbReference>
<evidence type="ECO:0000256" key="3">
    <source>
        <dbReference type="ARBA" id="ARBA00022679"/>
    </source>
</evidence>
<dbReference type="PIRSF" id="PIRSF000446">
    <property type="entry name" value="Mct"/>
    <property type="match status" value="1"/>
</dbReference>
<dbReference type="GO" id="GO:0004314">
    <property type="term" value="F:[acyl-carrier-protein] S-malonyltransferase activity"/>
    <property type="evidence" value="ECO:0007669"/>
    <property type="project" value="UniProtKB-EC"/>
</dbReference>
<evidence type="ECO:0000256" key="6">
    <source>
        <dbReference type="PIRNR" id="PIRNR000446"/>
    </source>
</evidence>
<evidence type="ECO:0000256" key="5">
    <source>
        <dbReference type="ARBA" id="ARBA00048462"/>
    </source>
</evidence>
<dbReference type="InterPro" id="IPR014043">
    <property type="entry name" value="Acyl_transferase_dom"/>
</dbReference>
<dbReference type="SUPFAM" id="SSF52151">
    <property type="entry name" value="FabD/lysophospholipase-like"/>
    <property type="match status" value="1"/>
</dbReference>
<dbReference type="InterPro" id="IPR016036">
    <property type="entry name" value="Malonyl_transacylase_ACP-bd"/>
</dbReference>
<evidence type="ECO:0000256" key="2">
    <source>
        <dbReference type="ARBA" id="ARBA00018953"/>
    </source>
</evidence>
<dbReference type="InterPro" id="IPR001227">
    <property type="entry name" value="Ac_transferase_dom_sf"/>
</dbReference>
<evidence type="ECO:0000313" key="9">
    <source>
        <dbReference type="Proteomes" id="UP001229313"/>
    </source>
</evidence>
<dbReference type="InterPro" id="IPR004410">
    <property type="entry name" value="Malonyl_CoA-ACP_transAc_FabD"/>
</dbReference>
<dbReference type="PANTHER" id="PTHR42681">
    <property type="entry name" value="MALONYL-COA-ACYL CARRIER PROTEIN TRANSACYLASE, MITOCHONDRIAL"/>
    <property type="match status" value="1"/>
</dbReference>
<reference evidence="8 9" key="1">
    <citation type="submission" date="2023-08" db="EMBL/GenBank/DDBJ databases">
        <title>The whole genome sequence of Lysobacter yananisis.</title>
        <authorList>
            <person name="Sun H."/>
        </authorList>
    </citation>
    <scope>NUCLEOTIDE SEQUENCE [LARGE SCALE GENOMIC DNA]</scope>
    <source>
        <strain evidence="8 9">SNNU513</strain>
    </source>
</reference>
<keyword evidence="9" id="KW-1185">Reference proteome</keyword>
<dbReference type="Gene3D" id="3.30.70.250">
    <property type="entry name" value="Malonyl-CoA ACP transacylase, ACP-binding"/>
    <property type="match status" value="1"/>
</dbReference>
<keyword evidence="4 6" id="KW-0012">Acyltransferase</keyword>
<protein>
    <recommendedName>
        <fullName evidence="2 6">Malonyl CoA-acyl carrier protein transacylase</fullName>
        <ecNumber evidence="1 6">2.3.1.39</ecNumber>
    </recommendedName>
</protein>
<sequence>MPAMTQAMTQAMIFPGQGAQKAGMGGELFDLPDYAAIEAQADALLGYSLRGACQDAQKLADTRYTQPCLYMVNALHGIRALREGAAPAFLAGHSLGEYNALHAAGAFDLMTGLRLVQRRGELMAQASGGAMAAVLGLEAGRIIELMMAHGLDAVDIGNYNAPTQTVVSGPRDEIERALPLFEAAGAGACVRLAVSGAFHSRMMHEAARAYAGFLDGFAFSPLRLPVMSNVTGTFYPAQAPSAVIASLLVRQIVRPVLWVKCVQGLLRAGATSFVEAGPGNVLTRLIAQIRAAAPSDERAAVT</sequence>
<dbReference type="RefSeq" id="WP_309151339.1">
    <property type="nucleotide sequence ID" value="NZ_CP133568.1"/>
</dbReference>
<dbReference type="EC" id="2.3.1.39" evidence="1 6"/>
<dbReference type="Pfam" id="PF00698">
    <property type="entry name" value="Acyl_transf_1"/>
    <property type="match status" value="1"/>
</dbReference>
<dbReference type="NCBIfam" id="TIGR00128">
    <property type="entry name" value="fabD"/>
    <property type="match status" value="1"/>
</dbReference>
<dbReference type="Proteomes" id="UP001229313">
    <property type="component" value="Chromosome"/>
</dbReference>
<evidence type="ECO:0000256" key="1">
    <source>
        <dbReference type="ARBA" id="ARBA00013258"/>
    </source>
</evidence>
<dbReference type="SMART" id="SM00827">
    <property type="entry name" value="PKS_AT"/>
    <property type="match status" value="1"/>
</dbReference>